<feature type="region of interest" description="Disordered" evidence="1">
    <location>
        <begin position="22"/>
        <end position="46"/>
    </location>
</feature>
<dbReference type="InterPro" id="IPR019180">
    <property type="entry name" value="Oxidoreductase-like_N"/>
</dbReference>
<name>A0AAD5TL80_9FUNG</name>
<dbReference type="PANTHER" id="PTHR21193:SF3">
    <property type="entry name" value="OXIDOREDUCTASE-LIKE DOMAIN-CONTAINING PROTEIN 1"/>
    <property type="match status" value="1"/>
</dbReference>
<comment type="caution">
    <text evidence="3">The sequence shown here is derived from an EMBL/GenBank/DDBJ whole genome shotgun (WGS) entry which is preliminary data.</text>
</comment>
<reference evidence="3" key="1">
    <citation type="submission" date="2020-05" db="EMBL/GenBank/DDBJ databases">
        <title>Phylogenomic resolution of chytrid fungi.</title>
        <authorList>
            <person name="Stajich J.E."/>
            <person name="Amses K."/>
            <person name="Simmons R."/>
            <person name="Seto K."/>
            <person name="Myers J."/>
            <person name="Bonds A."/>
            <person name="Quandt C.A."/>
            <person name="Barry K."/>
            <person name="Liu P."/>
            <person name="Grigoriev I."/>
            <person name="Longcore J.E."/>
            <person name="James T.Y."/>
        </authorList>
    </citation>
    <scope>NUCLEOTIDE SEQUENCE</scope>
    <source>
        <strain evidence="3">JEL0379</strain>
    </source>
</reference>
<feature type="domain" description="Oxidoreductase-like" evidence="2">
    <location>
        <begin position="142"/>
        <end position="177"/>
    </location>
</feature>
<dbReference type="AlphaFoldDB" id="A0AAD5TL80"/>
<feature type="compositionally biased region" description="Low complexity" evidence="1">
    <location>
        <begin position="86"/>
        <end position="95"/>
    </location>
</feature>
<sequence length="222" mass="24304">MLIARSCRELVISRLGSTTTRRAATSTASSTHAAASDRLVSRSSHGPRSYRGYWDLVLEQPHSEQFDPTKLQRRPFVSPAHHPVVTSATSSSSTAQDEPPSQPPLSATPTLTDENDVPHDTVEAAAGEELARLNAEENSLVPPEVPTTCCMSGCVNCTWDLYQDNMEAFQASKNKIRARRRELLLAAGREKEAADVDEPFSPEESLDPSMAAFLELEKKLRG</sequence>
<gene>
    <name evidence="3" type="ORF">HDU87_002229</name>
</gene>
<dbReference type="EMBL" id="JADGJQ010000018">
    <property type="protein sequence ID" value="KAJ3180006.1"/>
    <property type="molecule type" value="Genomic_DNA"/>
</dbReference>
<feature type="compositionally biased region" description="Low complexity" evidence="1">
    <location>
        <begin position="22"/>
        <end position="36"/>
    </location>
</feature>
<organism evidence="3 4">
    <name type="scientific">Geranomyces variabilis</name>
    <dbReference type="NCBI Taxonomy" id="109894"/>
    <lineage>
        <taxon>Eukaryota</taxon>
        <taxon>Fungi</taxon>
        <taxon>Fungi incertae sedis</taxon>
        <taxon>Chytridiomycota</taxon>
        <taxon>Chytridiomycota incertae sedis</taxon>
        <taxon>Chytridiomycetes</taxon>
        <taxon>Spizellomycetales</taxon>
        <taxon>Powellomycetaceae</taxon>
        <taxon>Geranomyces</taxon>
    </lineage>
</organism>
<evidence type="ECO:0000313" key="4">
    <source>
        <dbReference type="Proteomes" id="UP001212152"/>
    </source>
</evidence>
<keyword evidence="4" id="KW-1185">Reference proteome</keyword>
<dbReference type="GO" id="GO:0005739">
    <property type="term" value="C:mitochondrion"/>
    <property type="evidence" value="ECO:0007669"/>
    <property type="project" value="TreeGrafter"/>
</dbReference>
<dbReference type="InterPro" id="IPR039251">
    <property type="entry name" value="OXLD1"/>
</dbReference>
<evidence type="ECO:0000313" key="3">
    <source>
        <dbReference type="EMBL" id="KAJ3180006.1"/>
    </source>
</evidence>
<evidence type="ECO:0000259" key="2">
    <source>
        <dbReference type="Pfam" id="PF09791"/>
    </source>
</evidence>
<protein>
    <recommendedName>
        <fullName evidence="2">Oxidoreductase-like domain-containing protein</fullName>
    </recommendedName>
</protein>
<evidence type="ECO:0000256" key="1">
    <source>
        <dbReference type="SAM" id="MobiDB-lite"/>
    </source>
</evidence>
<proteinExistence type="predicted"/>
<dbReference type="Pfam" id="PF09791">
    <property type="entry name" value="Oxidored-like"/>
    <property type="match status" value="1"/>
</dbReference>
<feature type="region of interest" description="Disordered" evidence="1">
    <location>
        <begin position="82"/>
        <end position="117"/>
    </location>
</feature>
<dbReference type="Proteomes" id="UP001212152">
    <property type="component" value="Unassembled WGS sequence"/>
</dbReference>
<dbReference type="PANTHER" id="PTHR21193">
    <property type="entry name" value="OXIDOREDUCTASE-LIKE DOMAIN-CONTAINING PROTEIN 1"/>
    <property type="match status" value="1"/>
</dbReference>
<accession>A0AAD5TL80</accession>